<evidence type="ECO:0000313" key="2">
    <source>
        <dbReference type="EMBL" id="MBB4840242.1"/>
    </source>
</evidence>
<proteinExistence type="predicted"/>
<dbReference type="EMBL" id="JACHLN010000003">
    <property type="protein sequence ID" value="MBB4840242.1"/>
    <property type="molecule type" value="Genomic_DNA"/>
</dbReference>
<keyword evidence="1" id="KW-0732">Signal</keyword>
<protein>
    <submittedName>
        <fullName evidence="2">Uncharacterized protein</fullName>
    </submittedName>
</protein>
<evidence type="ECO:0000313" key="3">
    <source>
        <dbReference type="Proteomes" id="UP000575241"/>
    </source>
</evidence>
<dbReference type="PROSITE" id="PS51257">
    <property type="entry name" value="PROKAR_LIPOPROTEIN"/>
    <property type="match status" value="1"/>
</dbReference>
<keyword evidence="3" id="KW-1185">Reference proteome</keyword>
<feature type="chain" id="PRO_5031378287" evidence="1">
    <location>
        <begin position="20"/>
        <end position="154"/>
    </location>
</feature>
<gene>
    <name evidence="2" type="ORF">HNP52_003334</name>
</gene>
<dbReference type="Proteomes" id="UP000575241">
    <property type="component" value="Unassembled WGS sequence"/>
</dbReference>
<organism evidence="2 3">
    <name type="scientific">Sphingomonas kyeonggiensis</name>
    <dbReference type="NCBI Taxonomy" id="1268553"/>
    <lineage>
        <taxon>Bacteria</taxon>
        <taxon>Pseudomonadati</taxon>
        <taxon>Pseudomonadota</taxon>
        <taxon>Alphaproteobacteria</taxon>
        <taxon>Sphingomonadales</taxon>
        <taxon>Sphingomonadaceae</taxon>
        <taxon>Sphingomonas</taxon>
    </lineage>
</organism>
<dbReference type="AlphaFoldDB" id="A0A7W7NTR5"/>
<dbReference type="RefSeq" id="WP_184168728.1">
    <property type="nucleotide sequence ID" value="NZ_JACHLN010000003.1"/>
</dbReference>
<reference evidence="2 3" key="1">
    <citation type="submission" date="2020-08" db="EMBL/GenBank/DDBJ databases">
        <title>Functional genomics of gut bacteria from endangered species of beetles.</title>
        <authorList>
            <person name="Carlos-Shanley C."/>
        </authorList>
    </citation>
    <scope>NUCLEOTIDE SEQUENCE [LARGE SCALE GENOMIC DNA]</scope>
    <source>
        <strain evidence="2 3">S00224</strain>
    </source>
</reference>
<accession>A0A7W7NTR5</accession>
<sequence length="154" mass="16084">MLKTGFLRVALVLPWLLGACGGQGVANTATGAEQRGQGATGSLRSGLYKIVQTGDGGGEEERCITNEIIAAGQYIAVKDLQPGWKIVRNRASGGTVDLEATGPSKGRIVYSGSYTATSFTVDAVMTFEHNGEMMTMKNRETGTFVSADCGKGEG</sequence>
<name>A0A7W7NTR5_9SPHN</name>
<comment type="caution">
    <text evidence="2">The sequence shown here is derived from an EMBL/GenBank/DDBJ whole genome shotgun (WGS) entry which is preliminary data.</text>
</comment>
<feature type="signal peptide" evidence="1">
    <location>
        <begin position="1"/>
        <end position="19"/>
    </location>
</feature>
<evidence type="ECO:0000256" key="1">
    <source>
        <dbReference type="SAM" id="SignalP"/>
    </source>
</evidence>